<accession>A0AAD7AC69</accession>
<evidence type="ECO:0000256" key="3">
    <source>
        <dbReference type="ARBA" id="ARBA00022729"/>
    </source>
</evidence>
<proteinExistence type="predicted"/>
<comment type="caution">
    <text evidence="8">The sequence shown here is derived from an EMBL/GenBank/DDBJ whole genome shotgun (WGS) entry which is preliminary data.</text>
</comment>
<evidence type="ECO:0000259" key="7">
    <source>
        <dbReference type="PROSITE" id="PS52012"/>
    </source>
</evidence>
<comment type="subcellular location">
    <subcellularLocation>
        <location evidence="1">Secreted</location>
    </subcellularLocation>
</comment>
<keyword evidence="2" id="KW-0964">Secreted</keyword>
<sequence length="178" mass="17354">MLNFFTVITAGLFIVSVNLAIAQDSGGLTPDQQCLLNCSLAAVNASGCDIQNTACVCASAVYASNLTQCTESNCGFSASDIQNALTSNCANVTRSASTSSVSSTPASSVGPSGTVSGSSVARTSTGSASKSSPASTLSGSGATSSESGNPAPNSAELRGRTGIAAVSVVGLILCALLV</sequence>
<feature type="compositionally biased region" description="Low complexity" evidence="5">
    <location>
        <begin position="97"/>
        <end position="148"/>
    </location>
</feature>
<dbReference type="GO" id="GO:0005576">
    <property type="term" value="C:extracellular region"/>
    <property type="evidence" value="ECO:0007669"/>
    <property type="project" value="UniProtKB-SubCell"/>
</dbReference>
<feature type="chain" id="PRO_5042165598" description="CFEM domain-containing protein" evidence="6">
    <location>
        <begin position="23"/>
        <end position="178"/>
    </location>
</feature>
<evidence type="ECO:0000256" key="6">
    <source>
        <dbReference type="SAM" id="SignalP"/>
    </source>
</evidence>
<evidence type="ECO:0000313" key="8">
    <source>
        <dbReference type="EMBL" id="KAJ7354611.1"/>
    </source>
</evidence>
<dbReference type="AlphaFoldDB" id="A0AAD7AC69"/>
<dbReference type="EMBL" id="JARIHO010000010">
    <property type="protein sequence ID" value="KAJ7354611.1"/>
    <property type="molecule type" value="Genomic_DNA"/>
</dbReference>
<reference evidence="8" key="1">
    <citation type="submission" date="2023-03" db="EMBL/GenBank/DDBJ databases">
        <title>Massive genome expansion in bonnet fungi (Mycena s.s.) driven by repeated elements and novel gene families across ecological guilds.</title>
        <authorList>
            <consortium name="Lawrence Berkeley National Laboratory"/>
            <person name="Harder C.B."/>
            <person name="Miyauchi S."/>
            <person name="Viragh M."/>
            <person name="Kuo A."/>
            <person name="Thoen E."/>
            <person name="Andreopoulos B."/>
            <person name="Lu D."/>
            <person name="Skrede I."/>
            <person name="Drula E."/>
            <person name="Henrissat B."/>
            <person name="Morin E."/>
            <person name="Kohler A."/>
            <person name="Barry K."/>
            <person name="LaButti K."/>
            <person name="Morin E."/>
            <person name="Salamov A."/>
            <person name="Lipzen A."/>
            <person name="Mereny Z."/>
            <person name="Hegedus B."/>
            <person name="Baldrian P."/>
            <person name="Stursova M."/>
            <person name="Weitz H."/>
            <person name="Taylor A."/>
            <person name="Grigoriev I.V."/>
            <person name="Nagy L.G."/>
            <person name="Martin F."/>
            <person name="Kauserud H."/>
        </authorList>
    </citation>
    <scope>NUCLEOTIDE SEQUENCE</scope>
    <source>
        <strain evidence="8">CBHHK002</strain>
    </source>
</reference>
<dbReference type="Proteomes" id="UP001218218">
    <property type="component" value="Unassembled WGS sequence"/>
</dbReference>
<dbReference type="PROSITE" id="PS52012">
    <property type="entry name" value="CFEM"/>
    <property type="match status" value="1"/>
</dbReference>
<evidence type="ECO:0000256" key="5">
    <source>
        <dbReference type="SAM" id="MobiDB-lite"/>
    </source>
</evidence>
<evidence type="ECO:0000256" key="2">
    <source>
        <dbReference type="ARBA" id="ARBA00022525"/>
    </source>
</evidence>
<name>A0AAD7AC69_9AGAR</name>
<evidence type="ECO:0000313" key="9">
    <source>
        <dbReference type="Proteomes" id="UP001218218"/>
    </source>
</evidence>
<evidence type="ECO:0000256" key="4">
    <source>
        <dbReference type="ARBA" id="ARBA00023157"/>
    </source>
</evidence>
<keyword evidence="9" id="KW-1185">Reference proteome</keyword>
<feature type="signal peptide" evidence="6">
    <location>
        <begin position="1"/>
        <end position="22"/>
    </location>
</feature>
<dbReference type="InterPro" id="IPR008427">
    <property type="entry name" value="Extracellular_membr_CFEM_dom"/>
</dbReference>
<feature type="region of interest" description="Disordered" evidence="5">
    <location>
        <begin position="97"/>
        <end position="156"/>
    </location>
</feature>
<evidence type="ECO:0000256" key="1">
    <source>
        <dbReference type="ARBA" id="ARBA00004613"/>
    </source>
</evidence>
<gene>
    <name evidence="8" type="ORF">DFH08DRAFT_985371</name>
</gene>
<dbReference type="Pfam" id="PF05730">
    <property type="entry name" value="CFEM"/>
    <property type="match status" value="1"/>
</dbReference>
<feature type="domain" description="CFEM" evidence="7">
    <location>
        <begin position="3"/>
        <end position="124"/>
    </location>
</feature>
<keyword evidence="3 6" id="KW-0732">Signal</keyword>
<keyword evidence="4" id="KW-1015">Disulfide bond</keyword>
<organism evidence="8 9">
    <name type="scientific">Mycena albidolilacea</name>
    <dbReference type="NCBI Taxonomy" id="1033008"/>
    <lineage>
        <taxon>Eukaryota</taxon>
        <taxon>Fungi</taxon>
        <taxon>Dikarya</taxon>
        <taxon>Basidiomycota</taxon>
        <taxon>Agaricomycotina</taxon>
        <taxon>Agaricomycetes</taxon>
        <taxon>Agaricomycetidae</taxon>
        <taxon>Agaricales</taxon>
        <taxon>Marasmiineae</taxon>
        <taxon>Mycenaceae</taxon>
        <taxon>Mycena</taxon>
    </lineage>
</organism>
<protein>
    <recommendedName>
        <fullName evidence="7">CFEM domain-containing protein</fullName>
    </recommendedName>
</protein>